<evidence type="ECO:0000256" key="1">
    <source>
        <dbReference type="ARBA" id="ARBA00023125"/>
    </source>
</evidence>
<dbReference type="GO" id="GO:0003677">
    <property type="term" value="F:DNA binding"/>
    <property type="evidence" value="ECO:0007669"/>
    <property type="project" value="UniProtKB-KW"/>
</dbReference>
<reference evidence="3" key="1">
    <citation type="submission" date="2024-07" db="EMBL/GenBank/DDBJ databases">
        <title>Complete genome sequences of cellulolytic bacteria, Kitasatospora sp. CMC57 and Streptomyces sp. CMC78, isolated from Japanese agricultural soil.</title>
        <authorList>
            <person name="Hashimoto T."/>
            <person name="Ito M."/>
            <person name="Iwamoto M."/>
            <person name="Fukahori D."/>
            <person name="Shoda T."/>
            <person name="Sakoda M."/>
            <person name="Morohoshi T."/>
            <person name="Mitsuboshi M."/>
            <person name="Nishizawa T."/>
        </authorList>
    </citation>
    <scope>NUCLEOTIDE SEQUENCE</scope>
    <source>
        <strain evidence="3">CMC78</strain>
    </source>
</reference>
<dbReference type="SUPFAM" id="SSF46894">
    <property type="entry name" value="C-terminal effector domain of the bipartite response regulators"/>
    <property type="match status" value="1"/>
</dbReference>
<evidence type="ECO:0000259" key="2">
    <source>
        <dbReference type="PROSITE" id="PS50043"/>
    </source>
</evidence>
<dbReference type="RefSeq" id="WP_319598926.1">
    <property type="nucleotide sequence ID" value="NZ_AP035884.1"/>
</dbReference>
<dbReference type="Gene3D" id="1.10.10.10">
    <property type="entry name" value="Winged helix-like DNA-binding domain superfamily/Winged helix DNA-binding domain"/>
    <property type="match status" value="1"/>
</dbReference>
<protein>
    <recommendedName>
        <fullName evidence="2">HTH luxR-type domain-containing protein</fullName>
    </recommendedName>
</protein>
<dbReference type="Pfam" id="PF13384">
    <property type="entry name" value="HTH_23"/>
    <property type="match status" value="1"/>
</dbReference>
<dbReference type="GO" id="GO:0006355">
    <property type="term" value="P:regulation of DNA-templated transcription"/>
    <property type="evidence" value="ECO:0007669"/>
    <property type="project" value="InterPro"/>
</dbReference>
<dbReference type="KEGG" id="stcm:SCMC78_32740"/>
<dbReference type="CDD" id="cd06170">
    <property type="entry name" value="LuxR_C_like"/>
    <property type="match status" value="1"/>
</dbReference>
<dbReference type="EMBL" id="AP035884">
    <property type="protein sequence ID" value="BFP53467.1"/>
    <property type="molecule type" value="Genomic_DNA"/>
</dbReference>
<dbReference type="InterPro" id="IPR036388">
    <property type="entry name" value="WH-like_DNA-bd_sf"/>
</dbReference>
<organism evidence="3">
    <name type="scientific">Streptomyces sp. CMC78</name>
    <dbReference type="NCBI Taxonomy" id="3231512"/>
    <lineage>
        <taxon>Bacteria</taxon>
        <taxon>Bacillati</taxon>
        <taxon>Actinomycetota</taxon>
        <taxon>Actinomycetes</taxon>
        <taxon>Kitasatosporales</taxon>
        <taxon>Streptomycetaceae</taxon>
        <taxon>Streptomyces</taxon>
    </lineage>
</organism>
<dbReference type="InterPro" id="IPR016032">
    <property type="entry name" value="Sig_transdc_resp-reg_C-effctor"/>
</dbReference>
<sequence length="320" mass="34664">MNERECAVGLDRRTEFVYRMMLRRRRWRPSELAAVLDTTEEWLGGVVAELREEGLVTASADDEGALRAVEPALALPALATRRFQDAQSTGLPGPLEVERLIALHERSVERPAEPLGAGSADEASALVERLVATVRREVVLLVPEHSAGSFEFSRHVAEAVLRREAVLRQVWSASFLHRPAAVEHARWLGAQGAAPCTLPHVPTRAVIVDGAVGVLFDAGGGARVLRGGSGLDALNGLADRLWDNSMEVRQATSPLPAPPSRPRRERVLRLLADGLTDDAIARRIGVSVRTVRNDVASTMVGLDARSRFQAGVRAAQMGLL</sequence>
<name>A0AB33KLP9_9ACTN</name>
<accession>A0AB33KLP9</accession>
<gene>
    <name evidence="3" type="ORF">SCMC78_32740</name>
</gene>
<dbReference type="InterPro" id="IPR039420">
    <property type="entry name" value="WalR-like"/>
</dbReference>
<proteinExistence type="predicted"/>
<keyword evidence="1" id="KW-0238">DNA-binding</keyword>
<dbReference type="SMART" id="SM00421">
    <property type="entry name" value="HTH_LUXR"/>
    <property type="match status" value="1"/>
</dbReference>
<dbReference type="PANTHER" id="PTHR43214">
    <property type="entry name" value="TWO-COMPONENT RESPONSE REGULATOR"/>
    <property type="match status" value="1"/>
</dbReference>
<dbReference type="AlphaFoldDB" id="A0AB33KLP9"/>
<dbReference type="PROSITE" id="PS50043">
    <property type="entry name" value="HTH_LUXR_2"/>
    <property type="match status" value="1"/>
</dbReference>
<dbReference type="InterPro" id="IPR000792">
    <property type="entry name" value="Tscrpt_reg_LuxR_C"/>
</dbReference>
<feature type="domain" description="HTH luxR-type" evidence="2">
    <location>
        <begin position="254"/>
        <end position="318"/>
    </location>
</feature>
<evidence type="ECO:0000313" key="3">
    <source>
        <dbReference type="EMBL" id="BFP53467.1"/>
    </source>
</evidence>